<evidence type="ECO:0000256" key="1">
    <source>
        <dbReference type="SAM" id="SignalP"/>
    </source>
</evidence>
<evidence type="ECO:0000259" key="2">
    <source>
        <dbReference type="Pfam" id="PF02872"/>
    </source>
</evidence>
<dbReference type="EMBL" id="QENY01000019">
    <property type="protein sequence ID" value="PVX49766.1"/>
    <property type="molecule type" value="Genomic_DNA"/>
</dbReference>
<dbReference type="PANTHER" id="PTHR11575">
    <property type="entry name" value="5'-NUCLEOTIDASE-RELATED"/>
    <property type="match status" value="1"/>
</dbReference>
<dbReference type="AlphaFoldDB" id="A0A2U0U1D8"/>
<comment type="caution">
    <text evidence="3">The sequence shown here is derived from an EMBL/GenBank/DDBJ whole genome shotgun (WGS) entry which is preliminary data.</text>
</comment>
<sequence length="256" mass="27899">MRKRIVFSALWALALAVSSCHTPYVMTSVERTRVLVDGKYDANPDKRAQAFLRPYKAKVDSLMSPVVGRVARYMAAQRPESALSNLLADILLWSGGDYNEHPDFAIYNMGGIRAAFAEGEVTLGDILNVAPFENKVCFLTLSGAKVTELFKQMAKRGGEGLSRGAELEITTDGRLTKALVHGKPVDESRTYRVATLDYLAQGNDGLEAFKAKTGVNSPQGAKNNVRALIARYFKAQTAAGKTVDSQVEGRIKIVNP</sequence>
<name>A0A2U0U1D8_9BACT</name>
<dbReference type="GO" id="GO:0016787">
    <property type="term" value="F:hydrolase activity"/>
    <property type="evidence" value="ECO:0007669"/>
    <property type="project" value="InterPro"/>
</dbReference>
<dbReference type="PROSITE" id="PS51257">
    <property type="entry name" value="PROKAR_LIPOPROTEIN"/>
    <property type="match status" value="1"/>
</dbReference>
<accession>A0A2U0U1D8</accession>
<dbReference type="InterPro" id="IPR036907">
    <property type="entry name" value="5'-Nucleotdase_C_sf"/>
</dbReference>
<gene>
    <name evidence="3" type="ORF">C7379_11925</name>
</gene>
<dbReference type="GO" id="GO:0009166">
    <property type="term" value="P:nucleotide catabolic process"/>
    <property type="evidence" value="ECO:0007669"/>
    <property type="project" value="InterPro"/>
</dbReference>
<reference evidence="3 4" key="1">
    <citation type="submission" date="2018-05" db="EMBL/GenBank/DDBJ databases">
        <title>Genomic Encyclopedia of Type Strains, Phase IV (KMG-IV): sequencing the most valuable type-strain genomes for metagenomic binning, comparative biology and taxonomic classification.</title>
        <authorList>
            <person name="Goeker M."/>
        </authorList>
    </citation>
    <scope>NUCLEOTIDE SEQUENCE [LARGE SCALE GENOMIC DNA]</scope>
    <source>
        <strain evidence="3 4">DSM 100333</strain>
    </source>
</reference>
<feature type="signal peptide" evidence="1">
    <location>
        <begin position="1"/>
        <end position="27"/>
    </location>
</feature>
<feature type="domain" description="5'-Nucleotidase C-terminal" evidence="2">
    <location>
        <begin position="67"/>
        <end position="210"/>
    </location>
</feature>
<evidence type="ECO:0000313" key="4">
    <source>
        <dbReference type="Proteomes" id="UP000245870"/>
    </source>
</evidence>
<dbReference type="InterPro" id="IPR008334">
    <property type="entry name" value="5'-Nucleotdase_C"/>
</dbReference>
<dbReference type="Gene3D" id="3.90.780.10">
    <property type="entry name" value="5'-Nucleotidase, C-terminal domain"/>
    <property type="match status" value="1"/>
</dbReference>
<keyword evidence="1" id="KW-0732">Signal</keyword>
<proteinExistence type="predicted"/>
<dbReference type="OrthoDB" id="4762412at2"/>
<dbReference type="PRINTS" id="PR01607">
    <property type="entry name" value="APYRASEFAMLY"/>
</dbReference>
<dbReference type="Pfam" id="PF02872">
    <property type="entry name" value="5_nucleotid_C"/>
    <property type="match status" value="1"/>
</dbReference>
<evidence type="ECO:0000313" key="3">
    <source>
        <dbReference type="EMBL" id="PVX49766.1"/>
    </source>
</evidence>
<dbReference type="Proteomes" id="UP000245870">
    <property type="component" value="Unassembled WGS sequence"/>
</dbReference>
<organism evidence="3 4">
    <name type="scientific">Hallella colorans</name>
    <dbReference type="NCBI Taxonomy" id="1703337"/>
    <lineage>
        <taxon>Bacteria</taxon>
        <taxon>Pseudomonadati</taxon>
        <taxon>Bacteroidota</taxon>
        <taxon>Bacteroidia</taxon>
        <taxon>Bacteroidales</taxon>
        <taxon>Prevotellaceae</taxon>
        <taxon>Hallella</taxon>
    </lineage>
</organism>
<dbReference type="PANTHER" id="PTHR11575:SF24">
    <property type="entry name" value="5'-NUCLEOTIDASE"/>
    <property type="match status" value="1"/>
</dbReference>
<dbReference type="RefSeq" id="WP_116617125.1">
    <property type="nucleotide sequence ID" value="NZ_QENY01000019.1"/>
</dbReference>
<protein>
    <submittedName>
        <fullName evidence="3">5'-nucleotidase-like protein</fullName>
    </submittedName>
</protein>
<feature type="chain" id="PRO_5015494105" evidence="1">
    <location>
        <begin position="28"/>
        <end position="256"/>
    </location>
</feature>
<keyword evidence="4" id="KW-1185">Reference proteome</keyword>
<dbReference type="SUPFAM" id="SSF55816">
    <property type="entry name" value="5'-nucleotidase (syn. UDP-sugar hydrolase), C-terminal domain"/>
    <property type="match status" value="1"/>
</dbReference>
<dbReference type="InterPro" id="IPR006179">
    <property type="entry name" value="5_nucleotidase/apyrase"/>
</dbReference>